<dbReference type="SUPFAM" id="SSF56988">
    <property type="entry name" value="Anthrax protective antigen"/>
    <property type="match status" value="1"/>
</dbReference>
<comment type="similarity">
    <text evidence="1">Belongs to the glycosyl hydrolase 3 family.</text>
</comment>
<dbReference type="Gene3D" id="2.60.40.10">
    <property type="entry name" value="Immunoglobulins"/>
    <property type="match status" value="1"/>
</dbReference>
<dbReference type="PRINTS" id="PR00133">
    <property type="entry name" value="GLHYDRLASE3"/>
</dbReference>
<dbReference type="Pfam" id="PF00933">
    <property type="entry name" value="Glyco_hydro_3"/>
    <property type="match status" value="1"/>
</dbReference>
<dbReference type="InterPro" id="IPR044993">
    <property type="entry name" value="BXL"/>
</dbReference>
<dbReference type="GO" id="GO:0045493">
    <property type="term" value="P:xylan catabolic process"/>
    <property type="evidence" value="ECO:0007669"/>
    <property type="project" value="InterPro"/>
</dbReference>
<comment type="caution">
    <text evidence="5">The sequence shown here is derived from an EMBL/GenBank/DDBJ whole genome shotgun (WGS) entry which is preliminary data.</text>
</comment>
<keyword evidence="5" id="KW-0326">Glycosidase</keyword>
<dbReference type="InterPro" id="IPR037524">
    <property type="entry name" value="PA14/GLEYA"/>
</dbReference>
<dbReference type="Pfam" id="PF14310">
    <property type="entry name" value="Fn3-like"/>
    <property type="match status" value="1"/>
</dbReference>
<dbReference type="SMART" id="SM01217">
    <property type="entry name" value="Fn3_like"/>
    <property type="match status" value="1"/>
</dbReference>
<dbReference type="AlphaFoldDB" id="A0A5M8NYS9"/>
<dbReference type="InterPro" id="IPR036962">
    <property type="entry name" value="Glyco_hydro_3_N_sf"/>
</dbReference>
<dbReference type="FunFam" id="2.60.40.10:FF:000495">
    <property type="entry name" value="Periplasmic beta-glucosidase"/>
    <property type="match status" value="1"/>
</dbReference>
<dbReference type="InterPro" id="IPR002772">
    <property type="entry name" value="Glyco_hydro_3_C"/>
</dbReference>
<organism evidence="5 6">
    <name type="scientific">Candidatus Ordinivivax streblomastigis</name>
    <dbReference type="NCBI Taxonomy" id="2540710"/>
    <lineage>
        <taxon>Bacteria</taxon>
        <taxon>Pseudomonadati</taxon>
        <taxon>Bacteroidota</taxon>
        <taxon>Bacteroidia</taxon>
        <taxon>Bacteroidales</taxon>
        <taxon>Candidatus Ordinivivax</taxon>
    </lineage>
</organism>
<dbReference type="Gene3D" id="3.40.50.1700">
    <property type="entry name" value="Glycoside hydrolase family 3 C-terminal domain"/>
    <property type="match status" value="2"/>
</dbReference>
<dbReference type="Pfam" id="PF01915">
    <property type="entry name" value="Glyco_hydro_3_C"/>
    <property type="match status" value="1"/>
</dbReference>
<accession>A0A5M8NYS9</accession>
<dbReference type="EMBL" id="SNRX01000023">
    <property type="protein sequence ID" value="KAA6301219.1"/>
    <property type="molecule type" value="Genomic_DNA"/>
</dbReference>
<evidence type="ECO:0000259" key="4">
    <source>
        <dbReference type="PROSITE" id="PS51820"/>
    </source>
</evidence>
<evidence type="ECO:0000256" key="2">
    <source>
        <dbReference type="ARBA" id="ARBA00022729"/>
    </source>
</evidence>
<dbReference type="PANTHER" id="PTHR42721">
    <property type="entry name" value="SUGAR HYDROLASE-RELATED"/>
    <property type="match status" value="1"/>
</dbReference>
<dbReference type="SUPFAM" id="SSF51445">
    <property type="entry name" value="(Trans)glycosidases"/>
    <property type="match status" value="1"/>
</dbReference>
<dbReference type="Proteomes" id="UP000324575">
    <property type="component" value="Unassembled WGS sequence"/>
</dbReference>
<dbReference type="InterPro" id="IPR036881">
    <property type="entry name" value="Glyco_hydro_3_C_sf"/>
</dbReference>
<keyword evidence="2" id="KW-0732">Signal</keyword>
<dbReference type="GO" id="GO:0008422">
    <property type="term" value="F:beta-glucosidase activity"/>
    <property type="evidence" value="ECO:0007669"/>
    <property type="project" value="UniProtKB-ARBA"/>
</dbReference>
<evidence type="ECO:0000256" key="1">
    <source>
        <dbReference type="ARBA" id="ARBA00005336"/>
    </source>
</evidence>
<dbReference type="GO" id="GO:0031222">
    <property type="term" value="P:arabinan catabolic process"/>
    <property type="evidence" value="ECO:0007669"/>
    <property type="project" value="TreeGrafter"/>
</dbReference>
<dbReference type="InterPro" id="IPR017853">
    <property type="entry name" value="GH"/>
</dbReference>
<dbReference type="InterPro" id="IPR011658">
    <property type="entry name" value="PA14_dom"/>
</dbReference>
<dbReference type="SUPFAM" id="SSF52279">
    <property type="entry name" value="Beta-D-glucan exohydrolase, C-terminal domain"/>
    <property type="match status" value="1"/>
</dbReference>
<dbReference type="InterPro" id="IPR013783">
    <property type="entry name" value="Ig-like_fold"/>
</dbReference>
<sequence length="848" mass="95217">MKKISIIVAAFLLVTNFAFGKDIYKDSTAPIHDRVVDLLSKLTIEEKVSLLRATSPGIPRLDIPKYYYGNEALHGIIRPGRFTVFPQAIGLAAMWNPSLHYQIATAISDEGRARWNALEQGKLQTQQFSDLLSFWSPTVNMARDPRWGRTPETYGEDPYLSGTLGTQFVKGLQGDDPRYLKVISTPKHFAANNEEHNRFECNPQISERQLREYYLQPFEWCIREGKAASIMSAYNAINDVPSTANPWLLTKVLREDWGFNGYVVSDCGAPGLLVWSHKYVKTKEAAATLCIKAGLDLECGDDIFTQPLLNAYNQYMVTQADIDTAAYRVLSVRMRLGMFDDPDQNPYTKISPEVIGSEKHKQLTLEAARQSIVLLKNQNKKLPLNPAKVKSIAVVGINAGECEFGDYSGVPVSAPVSVLQGIQDRVGDKVKIVYAPWVSAVDGREMISKAYFPEGLKTAYFKNKDFQGESKVRTEEWVNFEPANQAPDPFIPASPVAVRWTGKIHPNVSGLYTFYYAVDDGCRLFIDGKNLIDSWYERALSIDSASIYLEANKEYDLQAEYFNNRDNVVAKLYWKIPTIGQKERLEMYGEAGKAVKECEQVIAVVGTNEMIEREGQDRNDIRLPEDQMEFIKEIYKVNPNIVVVLVAGSPLAINWIDDNVPAIVNAWYPGEQGGRAVAEVLFGDYNPGGKLPVTYYNSLDELPPFDDYDITKGRTYQYFKGKPLYPFGYGLSYTTFKYSNLNIQDTGKAVSVSFDLKNTGKIQGDEVAQVYVKMPETGVVMPLKELKAFQRSTVKKGESLKVELEISKDVLRFWDDASKAFVTPAGEYQFLIGSSSSDIRLQGSLVIK</sequence>
<evidence type="ECO:0000256" key="3">
    <source>
        <dbReference type="ARBA" id="ARBA00022801"/>
    </source>
</evidence>
<dbReference type="InterPro" id="IPR026891">
    <property type="entry name" value="Fn3-like"/>
</dbReference>
<dbReference type="Pfam" id="PF07691">
    <property type="entry name" value="PA14"/>
    <property type="match status" value="1"/>
</dbReference>
<dbReference type="EC" id="3.2.1.37" evidence="5"/>
<dbReference type="Gene3D" id="3.20.20.300">
    <property type="entry name" value="Glycoside hydrolase, family 3, N-terminal domain"/>
    <property type="match status" value="1"/>
</dbReference>
<dbReference type="PROSITE" id="PS51820">
    <property type="entry name" value="PA14"/>
    <property type="match status" value="1"/>
</dbReference>
<dbReference type="GO" id="GO:0009044">
    <property type="term" value="F:xylan 1,4-beta-xylosidase activity"/>
    <property type="evidence" value="ECO:0007669"/>
    <property type="project" value="UniProtKB-EC"/>
</dbReference>
<dbReference type="PANTHER" id="PTHR42721:SF3">
    <property type="entry name" value="BETA-D-XYLOSIDASE 5-RELATED"/>
    <property type="match status" value="1"/>
</dbReference>
<proteinExistence type="inferred from homology"/>
<name>A0A5M8NYS9_9BACT</name>
<keyword evidence="3 5" id="KW-0378">Hydrolase</keyword>
<dbReference type="SMART" id="SM00758">
    <property type="entry name" value="PA14"/>
    <property type="match status" value="1"/>
</dbReference>
<evidence type="ECO:0000313" key="6">
    <source>
        <dbReference type="Proteomes" id="UP000324575"/>
    </source>
</evidence>
<gene>
    <name evidence="5" type="ORF">EZS26_002608</name>
</gene>
<dbReference type="GO" id="GO:0046556">
    <property type="term" value="F:alpha-L-arabinofuranosidase activity"/>
    <property type="evidence" value="ECO:0007669"/>
    <property type="project" value="TreeGrafter"/>
</dbReference>
<protein>
    <submittedName>
        <fullName evidence="5">4-beta-xylosidase</fullName>
        <ecNumber evidence="5">3.2.1.37</ecNumber>
    </submittedName>
</protein>
<evidence type="ECO:0000313" key="5">
    <source>
        <dbReference type="EMBL" id="KAA6301219.1"/>
    </source>
</evidence>
<feature type="domain" description="PA14" evidence="4">
    <location>
        <begin position="451"/>
        <end position="589"/>
    </location>
</feature>
<dbReference type="InterPro" id="IPR001764">
    <property type="entry name" value="Glyco_hydro_3_N"/>
</dbReference>
<reference evidence="5 6" key="1">
    <citation type="submission" date="2019-03" db="EMBL/GenBank/DDBJ databases">
        <title>Single cell metagenomics reveals metabolic interactions within the superorganism composed of flagellate Streblomastix strix and complex community of Bacteroidetes bacteria on its surface.</title>
        <authorList>
            <person name="Treitli S.C."/>
            <person name="Kolisko M."/>
            <person name="Husnik F."/>
            <person name="Keeling P."/>
            <person name="Hampl V."/>
        </authorList>
    </citation>
    <scope>NUCLEOTIDE SEQUENCE [LARGE SCALE GENOMIC DNA]</scope>
    <source>
        <strain evidence="5">St1</strain>
    </source>
</reference>